<evidence type="ECO:0000256" key="1">
    <source>
        <dbReference type="SAM" id="Phobius"/>
    </source>
</evidence>
<dbReference type="AlphaFoldDB" id="A0A6J7PTR4"/>
<dbReference type="PANTHER" id="PTHR47992">
    <property type="entry name" value="PROTEIN PHOSPHATASE"/>
    <property type="match status" value="1"/>
</dbReference>
<reference evidence="5" key="1">
    <citation type="submission" date="2020-05" db="EMBL/GenBank/DDBJ databases">
        <authorList>
            <person name="Chiriac C."/>
            <person name="Salcher M."/>
            <person name="Ghai R."/>
            <person name="Kavagutti S V."/>
        </authorList>
    </citation>
    <scope>NUCLEOTIDE SEQUENCE</scope>
</reference>
<keyword evidence="1" id="KW-0812">Transmembrane</keyword>
<proteinExistence type="predicted"/>
<dbReference type="Gene3D" id="3.60.40.10">
    <property type="entry name" value="PPM-type phosphatase domain"/>
    <property type="match status" value="1"/>
</dbReference>
<dbReference type="InterPro" id="IPR001932">
    <property type="entry name" value="PPM-type_phosphatase-like_dom"/>
</dbReference>
<dbReference type="EMBL" id="CAFBPM010000001">
    <property type="protein sequence ID" value="CAB5007955.1"/>
    <property type="molecule type" value="Genomic_DNA"/>
</dbReference>
<accession>A0A6J7PTR4</accession>
<name>A0A6J7PTR4_9ZZZZ</name>
<protein>
    <submittedName>
        <fullName evidence="5">Unannotated protein</fullName>
    </submittedName>
</protein>
<feature type="transmembrane region" description="Helical" evidence="1">
    <location>
        <begin position="292"/>
        <end position="314"/>
    </location>
</feature>
<dbReference type="SUPFAM" id="SSF81606">
    <property type="entry name" value="PP2C-like"/>
    <property type="match status" value="1"/>
</dbReference>
<dbReference type="Pfam" id="PF13672">
    <property type="entry name" value="PP2C_2"/>
    <property type="match status" value="1"/>
</dbReference>
<dbReference type="SMART" id="SM00331">
    <property type="entry name" value="PP2C_SIG"/>
    <property type="match status" value="1"/>
</dbReference>
<organism evidence="5">
    <name type="scientific">freshwater metagenome</name>
    <dbReference type="NCBI Taxonomy" id="449393"/>
    <lineage>
        <taxon>unclassified sequences</taxon>
        <taxon>metagenomes</taxon>
        <taxon>ecological metagenomes</taxon>
    </lineage>
</organism>
<dbReference type="CDD" id="cd00143">
    <property type="entry name" value="PP2Cc"/>
    <property type="match status" value="1"/>
</dbReference>
<evidence type="ECO:0000313" key="3">
    <source>
        <dbReference type="EMBL" id="CAB4833522.1"/>
    </source>
</evidence>
<feature type="domain" description="PPM-type phosphatase" evidence="2">
    <location>
        <begin position="5"/>
        <end position="237"/>
    </location>
</feature>
<gene>
    <name evidence="3" type="ORF">UFOPK3164_01479</name>
    <name evidence="4" type="ORF">UFOPK3427_00946</name>
    <name evidence="5" type="ORF">UFOPK4112_00139</name>
</gene>
<dbReference type="SMART" id="SM00332">
    <property type="entry name" value="PP2Cc"/>
    <property type="match status" value="1"/>
</dbReference>
<dbReference type="InterPro" id="IPR015655">
    <property type="entry name" value="PP2C"/>
</dbReference>
<keyword evidence="1" id="KW-1133">Transmembrane helix</keyword>
<dbReference type="InterPro" id="IPR036457">
    <property type="entry name" value="PPM-type-like_dom_sf"/>
</dbReference>
<evidence type="ECO:0000313" key="4">
    <source>
        <dbReference type="EMBL" id="CAB4873216.1"/>
    </source>
</evidence>
<dbReference type="NCBIfam" id="NF033484">
    <property type="entry name" value="Stp1_PP2C_phos"/>
    <property type="match status" value="1"/>
</dbReference>
<dbReference type="EMBL" id="CAFABE010000094">
    <property type="protein sequence ID" value="CAB4833522.1"/>
    <property type="molecule type" value="Genomic_DNA"/>
</dbReference>
<keyword evidence="1" id="KW-0472">Membrane</keyword>
<sequence length="419" mass="44515">MTVLRGGSASDVGRVRTVNQDSVFVSATLFAVADGMGGHAGGEVASAAAISILERSQGSVGTKEGLVEALVMANEEILEMSSSDASLAGMGTTMVAASLVGTEENDVLVLANVGDSRGYHFHGGRLDQITKDHSLAAELLREGSITEAEAAHHPQRHVITRALGIPGEVNVDLFDVELSLGDRVLLCSDGLSNEVDSEEIIRVLSTITDPHEAAEDLVRRANANGGADNISVVIIDALVARERDDEPTRAHVAVIAEPAAKPSLDPEPADSEKPEKVGWFARRKKMGVPRLLTFRVIGFFLLVVGVIAAGWYFVNWYATSSYYVTSSGTQIVIYQGRPGGVLWIQPKLVEVTPTSTTQILPIRQPALKTGVNEPSLSAAKNYVSNLANEYSQSVTTPNASTSTTIPSSMPRISIHHLVS</sequence>
<evidence type="ECO:0000313" key="5">
    <source>
        <dbReference type="EMBL" id="CAB5007955.1"/>
    </source>
</evidence>
<dbReference type="EMBL" id="CAFBLT010000001">
    <property type="protein sequence ID" value="CAB4873216.1"/>
    <property type="molecule type" value="Genomic_DNA"/>
</dbReference>
<dbReference type="PROSITE" id="PS51746">
    <property type="entry name" value="PPM_2"/>
    <property type="match status" value="1"/>
</dbReference>
<dbReference type="GO" id="GO:0004722">
    <property type="term" value="F:protein serine/threonine phosphatase activity"/>
    <property type="evidence" value="ECO:0007669"/>
    <property type="project" value="InterPro"/>
</dbReference>
<evidence type="ECO:0000259" key="2">
    <source>
        <dbReference type="PROSITE" id="PS51746"/>
    </source>
</evidence>